<evidence type="ECO:0000313" key="2">
    <source>
        <dbReference type="Proteomes" id="UP000247540"/>
    </source>
</evidence>
<sequence length="72" mass="8000">MRSEEVRADASQAQVCLRRKTEIVLSLPKIRYTIHSASIYVIRSNNLFQGSLFEFHCGVGGPDTVAAPVDSY</sequence>
<dbReference type="Proteomes" id="UP000247540">
    <property type="component" value="Unassembled WGS sequence"/>
</dbReference>
<dbReference type="AlphaFoldDB" id="A0A318SGK3"/>
<reference evidence="1 2" key="1">
    <citation type="submission" date="2018-06" db="EMBL/GenBank/DDBJ databases">
        <title>Genomic Encyclopedia of Type Strains, Phase III (KMG-III): the genomes of soil and plant-associated and newly described type strains.</title>
        <authorList>
            <person name="Whitman W."/>
        </authorList>
    </citation>
    <scope>NUCLEOTIDE SEQUENCE [LARGE SCALE GENOMIC DNA]</scope>
    <source>
        <strain evidence="1 2">CECT 7646</strain>
    </source>
</reference>
<name>A0A318SGK3_9BURK</name>
<evidence type="ECO:0000313" key="1">
    <source>
        <dbReference type="EMBL" id="PYE77912.1"/>
    </source>
</evidence>
<gene>
    <name evidence="1" type="ORF">DFQ15_11156</name>
</gene>
<comment type="caution">
    <text evidence="1">The sequence shown here is derived from an EMBL/GenBank/DDBJ whole genome shotgun (WGS) entry which is preliminary data.</text>
</comment>
<accession>A0A318SGK3</accession>
<keyword evidence="2" id="KW-1185">Reference proteome</keyword>
<organism evidence="1 2">
    <name type="scientific">Xylophilus ampelinus</name>
    <dbReference type="NCBI Taxonomy" id="54067"/>
    <lineage>
        <taxon>Bacteria</taxon>
        <taxon>Pseudomonadati</taxon>
        <taxon>Pseudomonadota</taxon>
        <taxon>Betaproteobacteria</taxon>
        <taxon>Burkholderiales</taxon>
        <taxon>Xylophilus</taxon>
    </lineage>
</organism>
<dbReference type="EMBL" id="QJTC01000011">
    <property type="protein sequence ID" value="PYE77912.1"/>
    <property type="molecule type" value="Genomic_DNA"/>
</dbReference>
<protein>
    <submittedName>
        <fullName evidence="1">Uncharacterized protein</fullName>
    </submittedName>
</protein>
<proteinExistence type="predicted"/>